<reference evidence="1 2" key="1">
    <citation type="submission" date="2014-03" db="EMBL/GenBank/DDBJ databases">
        <title>Draft genome of the hookworm Oesophagostomum dentatum.</title>
        <authorList>
            <person name="Mitreva M."/>
        </authorList>
    </citation>
    <scope>NUCLEOTIDE SEQUENCE [LARGE SCALE GENOMIC DNA]</scope>
    <source>
        <strain evidence="1 2">OD-Hann</strain>
    </source>
</reference>
<protein>
    <submittedName>
        <fullName evidence="1">Uncharacterized protein</fullName>
    </submittedName>
</protein>
<accession>A0A0B1STS7</accession>
<sequence length="232" mass="26689">MVLEQQKDYAALVTAKLYELRKRLKQQARLTVDLEVVSCVEDSEHYRCGDYQQEGSYHYLIVQDAAKGAAVYSLERKLNEKSAGATEMAILDALSRHSPGSLTHYATPEAEKEVGFVRALTEKELRTISKPPRVEMELFSPTELNLIETDLLEFRSGEELDKVEHKLVVYKNQKEFDAALEANKHLFILFWSHGAFMFFLPDSCIRCYFSNIRKPLFHPVNEHPILSSDEIF</sequence>
<gene>
    <name evidence="1" type="ORF">OESDEN_11517</name>
</gene>
<dbReference type="AlphaFoldDB" id="A0A0B1STS7"/>
<evidence type="ECO:0000313" key="1">
    <source>
        <dbReference type="EMBL" id="KHJ88688.1"/>
    </source>
</evidence>
<proteinExistence type="predicted"/>
<keyword evidence="2" id="KW-1185">Reference proteome</keyword>
<evidence type="ECO:0000313" key="2">
    <source>
        <dbReference type="Proteomes" id="UP000053660"/>
    </source>
</evidence>
<dbReference type="Proteomes" id="UP000053660">
    <property type="component" value="Unassembled WGS sequence"/>
</dbReference>
<name>A0A0B1STS7_OESDE</name>
<dbReference type="EMBL" id="KN555410">
    <property type="protein sequence ID" value="KHJ88688.1"/>
    <property type="molecule type" value="Genomic_DNA"/>
</dbReference>
<dbReference type="OrthoDB" id="5856593at2759"/>
<organism evidence="1 2">
    <name type="scientific">Oesophagostomum dentatum</name>
    <name type="common">Nodular worm</name>
    <dbReference type="NCBI Taxonomy" id="61180"/>
    <lineage>
        <taxon>Eukaryota</taxon>
        <taxon>Metazoa</taxon>
        <taxon>Ecdysozoa</taxon>
        <taxon>Nematoda</taxon>
        <taxon>Chromadorea</taxon>
        <taxon>Rhabditida</taxon>
        <taxon>Rhabditina</taxon>
        <taxon>Rhabditomorpha</taxon>
        <taxon>Strongyloidea</taxon>
        <taxon>Strongylidae</taxon>
        <taxon>Oesophagostomum</taxon>
    </lineage>
</organism>